<accession>A0A420IHG6</accession>
<evidence type="ECO:0000313" key="5">
    <source>
        <dbReference type="Proteomes" id="UP000285326"/>
    </source>
</evidence>
<dbReference type="PANTHER" id="PTHR33365">
    <property type="entry name" value="YALI0B05434P"/>
    <property type="match status" value="1"/>
</dbReference>
<reference evidence="4 5" key="1">
    <citation type="journal article" date="2018" name="BMC Genomics">
        <title>Comparative genome analyses reveal sequence features reflecting distinct modes of host-adaptation between dicot and monocot powdery mildew.</title>
        <authorList>
            <person name="Wu Y."/>
            <person name="Ma X."/>
            <person name="Pan Z."/>
            <person name="Kale S.D."/>
            <person name="Song Y."/>
            <person name="King H."/>
            <person name="Zhang Q."/>
            <person name="Presley C."/>
            <person name="Deng X."/>
            <person name="Wei C.I."/>
            <person name="Xiao S."/>
        </authorList>
    </citation>
    <scope>NUCLEOTIDE SEQUENCE [LARGE SCALE GENOMIC DNA]</scope>
    <source>
        <strain evidence="4">UMSG1</strain>
    </source>
</reference>
<evidence type="ECO:0000256" key="1">
    <source>
        <dbReference type="ARBA" id="ARBA00035112"/>
    </source>
</evidence>
<keyword evidence="3" id="KW-1133">Transmembrane helix</keyword>
<gene>
    <name evidence="4" type="ORF">GcM1_241002</name>
</gene>
<dbReference type="Proteomes" id="UP000285326">
    <property type="component" value="Unassembled WGS sequence"/>
</dbReference>
<dbReference type="GO" id="GO:0043386">
    <property type="term" value="P:mycotoxin biosynthetic process"/>
    <property type="evidence" value="ECO:0007669"/>
    <property type="project" value="InterPro"/>
</dbReference>
<evidence type="ECO:0000256" key="2">
    <source>
        <dbReference type="SAM" id="MobiDB-lite"/>
    </source>
</evidence>
<keyword evidence="3" id="KW-0472">Membrane</keyword>
<dbReference type="EMBL" id="MCBS01024198">
    <property type="protein sequence ID" value="RKF73957.1"/>
    <property type="molecule type" value="Genomic_DNA"/>
</dbReference>
<feature type="compositionally biased region" description="Basic and acidic residues" evidence="2">
    <location>
        <begin position="1"/>
        <end position="21"/>
    </location>
</feature>
<organism evidence="4 5">
    <name type="scientific">Golovinomyces cichoracearum</name>
    <dbReference type="NCBI Taxonomy" id="62708"/>
    <lineage>
        <taxon>Eukaryota</taxon>
        <taxon>Fungi</taxon>
        <taxon>Dikarya</taxon>
        <taxon>Ascomycota</taxon>
        <taxon>Pezizomycotina</taxon>
        <taxon>Leotiomycetes</taxon>
        <taxon>Erysiphales</taxon>
        <taxon>Erysiphaceae</taxon>
        <taxon>Golovinomyces</taxon>
    </lineage>
</organism>
<sequence>MPNRSLWKEERSSTSPEDREGLLSQEVLTPQSARGRYAWCYFLCSLLLSVSLLALGILIGRNLPPDKKIFKCEAKWSPVEDEVDVSFRSVRFNGSLLKENIFRLPAGQEVDAAWESLGVNCNQIDRALAVPEGQAAKAGLRSSQVQINPKYGGGYPANVEGLHHLHCLNLVRQALYYNINYYRALGKGAFANNDLILQHHVSHCVDILRQQLMCTPNTSLLGQVWWDRRAPKAFVDFNTEHKCRNFEAIRAWAEERQLSKEVQNDFLQPPKSKEDIYEEIP</sequence>
<dbReference type="AlphaFoldDB" id="A0A420IHG6"/>
<dbReference type="PANTHER" id="PTHR33365:SF13">
    <property type="entry name" value="TAT PATHWAY SIGNAL SEQUENCE"/>
    <property type="match status" value="1"/>
</dbReference>
<name>A0A420IHG6_9PEZI</name>
<feature type="region of interest" description="Disordered" evidence="2">
    <location>
        <begin position="1"/>
        <end position="23"/>
    </location>
</feature>
<dbReference type="InterPro" id="IPR021765">
    <property type="entry name" value="UstYa-like"/>
</dbReference>
<protein>
    <recommendedName>
        <fullName evidence="6">Tat pathway signal sequence</fullName>
    </recommendedName>
</protein>
<evidence type="ECO:0000256" key="3">
    <source>
        <dbReference type="SAM" id="Phobius"/>
    </source>
</evidence>
<evidence type="ECO:0008006" key="6">
    <source>
        <dbReference type="Google" id="ProtNLM"/>
    </source>
</evidence>
<comment type="similarity">
    <text evidence="1">Belongs to the ustYa family.</text>
</comment>
<evidence type="ECO:0000313" key="4">
    <source>
        <dbReference type="EMBL" id="RKF73957.1"/>
    </source>
</evidence>
<dbReference type="Pfam" id="PF11807">
    <property type="entry name" value="UstYa"/>
    <property type="match status" value="1"/>
</dbReference>
<feature type="transmembrane region" description="Helical" evidence="3">
    <location>
        <begin position="36"/>
        <end position="59"/>
    </location>
</feature>
<comment type="caution">
    <text evidence="4">The sequence shown here is derived from an EMBL/GenBank/DDBJ whole genome shotgun (WGS) entry which is preliminary data.</text>
</comment>
<proteinExistence type="inferred from homology"/>
<keyword evidence="3" id="KW-0812">Transmembrane</keyword>